<comment type="caution">
    <text evidence="1">The sequence shown here is derived from an EMBL/GenBank/DDBJ whole genome shotgun (WGS) entry which is preliminary data.</text>
</comment>
<organism evidence="1 2">
    <name type="scientific">Neurospora tetraspora</name>
    <dbReference type="NCBI Taxonomy" id="94610"/>
    <lineage>
        <taxon>Eukaryota</taxon>
        <taxon>Fungi</taxon>
        <taxon>Dikarya</taxon>
        <taxon>Ascomycota</taxon>
        <taxon>Pezizomycotina</taxon>
        <taxon>Sordariomycetes</taxon>
        <taxon>Sordariomycetidae</taxon>
        <taxon>Sordariales</taxon>
        <taxon>Sordariaceae</taxon>
        <taxon>Neurospora</taxon>
    </lineage>
</organism>
<protein>
    <submittedName>
        <fullName evidence="1">Uncharacterized protein</fullName>
    </submittedName>
</protein>
<evidence type="ECO:0000313" key="1">
    <source>
        <dbReference type="EMBL" id="KAK3342390.1"/>
    </source>
</evidence>
<reference evidence="1" key="2">
    <citation type="submission" date="2023-06" db="EMBL/GenBank/DDBJ databases">
        <authorList>
            <consortium name="Lawrence Berkeley National Laboratory"/>
            <person name="Haridas S."/>
            <person name="Hensen N."/>
            <person name="Bonometti L."/>
            <person name="Westerberg I."/>
            <person name="Brannstrom I.O."/>
            <person name="Guillou S."/>
            <person name="Cros-Aarteil S."/>
            <person name="Calhoun S."/>
            <person name="Kuo A."/>
            <person name="Mondo S."/>
            <person name="Pangilinan J."/>
            <person name="Riley R."/>
            <person name="Labutti K."/>
            <person name="Andreopoulos B."/>
            <person name="Lipzen A."/>
            <person name="Chen C."/>
            <person name="Yanf M."/>
            <person name="Daum C."/>
            <person name="Ng V."/>
            <person name="Clum A."/>
            <person name="Steindorff A."/>
            <person name="Ohm R."/>
            <person name="Martin F."/>
            <person name="Silar P."/>
            <person name="Natvig D."/>
            <person name="Lalanne C."/>
            <person name="Gautier V."/>
            <person name="Ament-Velasquez S.L."/>
            <person name="Kruys A."/>
            <person name="Hutchinson M.I."/>
            <person name="Powell A.J."/>
            <person name="Barry K."/>
            <person name="Miller A.N."/>
            <person name="Grigoriev I.V."/>
            <person name="Debuchy R."/>
            <person name="Gladieux P."/>
            <person name="Thoren M.H."/>
            <person name="Johannesson H."/>
        </authorList>
    </citation>
    <scope>NUCLEOTIDE SEQUENCE</scope>
    <source>
        <strain evidence="1">CBS 560.94</strain>
    </source>
</reference>
<dbReference type="AlphaFoldDB" id="A0AAE0JC74"/>
<feature type="non-terminal residue" evidence="1">
    <location>
        <position position="1"/>
    </location>
</feature>
<sequence>ISPNDDQIQCYASTLTKWLRLFARIFKEPSRPIFLESGVSNGARVTNKTAQQASNSRRLLIWIRCFNTTNLGYD</sequence>
<reference evidence="1" key="1">
    <citation type="journal article" date="2023" name="Mol. Phylogenet. Evol.">
        <title>Genome-scale phylogeny and comparative genomics of the fungal order Sordariales.</title>
        <authorList>
            <person name="Hensen N."/>
            <person name="Bonometti L."/>
            <person name="Westerberg I."/>
            <person name="Brannstrom I.O."/>
            <person name="Guillou S."/>
            <person name="Cros-Aarteil S."/>
            <person name="Calhoun S."/>
            <person name="Haridas S."/>
            <person name="Kuo A."/>
            <person name="Mondo S."/>
            <person name="Pangilinan J."/>
            <person name="Riley R."/>
            <person name="LaButti K."/>
            <person name="Andreopoulos B."/>
            <person name="Lipzen A."/>
            <person name="Chen C."/>
            <person name="Yan M."/>
            <person name="Daum C."/>
            <person name="Ng V."/>
            <person name="Clum A."/>
            <person name="Steindorff A."/>
            <person name="Ohm R.A."/>
            <person name="Martin F."/>
            <person name="Silar P."/>
            <person name="Natvig D.O."/>
            <person name="Lalanne C."/>
            <person name="Gautier V."/>
            <person name="Ament-Velasquez S.L."/>
            <person name="Kruys A."/>
            <person name="Hutchinson M.I."/>
            <person name="Powell A.J."/>
            <person name="Barry K."/>
            <person name="Miller A.N."/>
            <person name="Grigoriev I.V."/>
            <person name="Debuchy R."/>
            <person name="Gladieux P."/>
            <person name="Hiltunen Thoren M."/>
            <person name="Johannesson H."/>
        </authorList>
    </citation>
    <scope>NUCLEOTIDE SEQUENCE</scope>
    <source>
        <strain evidence="1">CBS 560.94</strain>
    </source>
</reference>
<accession>A0AAE0JC74</accession>
<proteinExistence type="predicted"/>
<dbReference type="RefSeq" id="XP_062680183.1">
    <property type="nucleotide sequence ID" value="XM_062824842.1"/>
</dbReference>
<gene>
    <name evidence="1" type="ORF">B0H65DRAFT_429759</name>
</gene>
<dbReference type="Proteomes" id="UP001278500">
    <property type="component" value="Unassembled WGS sequence"/>
</dbReference>
<name>A0AAE0JC74_9PEZI</name>
<dbReference type="EMBL" id="JAUEPP010000005">
    <property type="protein sequence ID" value="KAK3342390.1"/>
    <property type="molecule type" value="Genomic_DNA"/>
</dbReference>
<evidence type="ECO:0000313" key="2">
    <source>
        <dbReference type="Proteomes" id="UP001278500"/>
    </source>
</evidence>
<keyword evidence="2" id="KW-1185">Reference proteome</keyword>
<dbReference type="GeneID" id="87861996"/>